<dbReference type="OrthoDB" id="9804312at2"/>
<evidence type="ECO:0000256" key="2">
    <source>
        <dbReference type="ARBA" id="ARBA00022679"/>
    </source>
</evidence>
<evidence type="ECO:0000256" key="3">
    <source>
        <dbReference type="SAM" id="MobiDB-lite"/>
    </source>
</evidence>
<dbReference type="InterPro" id="IPR041698">
    <property type="entry name" value="Methyltransf_25"/>
</dbReference>
<keyword evidence="1 5" id="KW-0489">Methyltransferase</keyword>
<comment type="caution">
    <text evidence="5">The sequence shown here is derived from an EMBL/GenBank/DDBJ whole genome shotgun (WGS) entry which is preliminary data.</text>
</comment>
<proteinExistence type="predicted"/>
<dbReference type="CDD" id="cd02440">
    <property type="entry name" value="AdoMet_MTases"/>
    <property type="match status" value="1"/>
</dbReference>
<dbReference type="AlphaFoldDB" id="A0A5C4MT12"/>
<evidence type="ECO:0000259" key="4">
    <source>
        <dbReference type="Pfam" id="PF13649"/>
    </source>
</evidence>
<dbReference type="Gene3D" id="3.40.50.150">
    <property type="entry name" value="Vaccinia Virus protein VP39"/>
    <property type="match status" value="1"/>
</dbReference>
<dbReference type="GO" id="GO:0008168">
    <property type="term" value="F:methyltransferase activity"/>
    <property type="evidence" value="ECO:0007669"/>
    <property type="project" value="UniProtKB-KW"/>
</dbReference>
<gene>
    <name evidence="5" type="ORF">FHG66_11980</name>
</gene>
<dbReference type="Pfam" id="PF13649">
    <property type="entry name" value="Methyltransf_25"/>
    <property type="match status" value="1"/>
</dbReference>
<evidence type="ECO:0000256" key="1">
    <source>
        <dbReference type="ARBA" id="ARBA00022603"/>
    </source>
</evidence>
<dbReference type="PANTHER" id="PTHR43861:SF1">
    <property type="entry name" value="TRANS-ACONITATE 2-METHYLTRANSFERASE"/>
    <property type="match status" value="1"/>
</dbReference>
<dbReference type="SUPFAM" id="SSF53335">
    <property type="entry name" value="S-adenosyl-L-methionine-dependent methyltransferases"/>
    <property type="match status" value="1"/>
</dbReference>
<organism evidence="5 6">
    <name type="scientific">Rubellimicrobium rubrum</name>
    <dbReference type="NCBI Taxonomy" id="2585369"/>
    <lineage>
        <taxon>Bacteria</taxon>
        <taxon>Pseudomonadati</taxon>
        <taxon>Pseudomonadota</taxon>
        <taxon>Alphaproteobacteria</taxon>
        <taxon>Rhodobacterales</taxon>
        <taxon>Roseobacteraceae</taxon>
        <taxon>Rubellimicrobium</taxon>
    </lineage>
</organism>
<dbReference type="EMBL" id="VDFU01000013">
    <property type="protein sequence ID" value="TNC49162.1"/>
    <property type="molecule type" value="Genomic_DNA"/>
</dbReference>
<dbReference type="InterPro" id="IPR029063">
    <property type="entry name" value="SAM-dependent_MTases_sf"/>
</dbReference>
<sequence>MESRYPARATWSMRSVGRNTGRQAPGNKTGSNPGKSLSVLCIVGMPGNMPLTDTNPLTRACPDPVVALREQAPPAPAAASSLYDMAEVYDAITPPGPCEAFYRAEARRAGGPVLELACGTGRLTIPLARDGHEVVGLDASPAMLLQAGRKAAAAGLAVTWVSGDMRRFDLGRRFGFVLVSCNSLGHMTEPEDLRACLEAVRRHLAPGGVLAFDVVLPDPRNLMPPADGVRRLDLGPNPASAIPGEERVEYDPVRQIRTAYWRVQPRGRGWIDLEPLVQRQFFPHELPLLLGASGLELMARYGDFARNPLAPWSLNQVCLARRAD</sequence>
<keyword evidence="2 5" id="KW-0808">Transferase</keyword>
<keyword evidence="6" id="KW-1185">Reference proteome</keyword>
<protein>
    <submittedName>
        <fullName evidence="5">Class I SAM-dependent methyltransferase</fullName>
    </submittedName>
</protein>
<dbReference type="GO" id="GO:0032259">
    <property type="term" value="P:methylation"/>
    <property type="evidence" value="ECO:0007669"/>
    <property type="project" value="UniProtKB-KW"/>
</dbReference>
<dbReference type="PANTHER" id="PTHR43861">
    <property type="entry name" value="TRANS-ACONITATE 2-METHYLTRANSFERASE-RELATED"/>
    <property type="match status" value="1"/>
</dbReference>
<evidence type="ECO:0000313" key="6">
    <source>
        <dbReference type="Proteomes" id="UP000305887"/>
    </source>
</evidence>
<feature type="domain" description="Methyltransferase" evidence="4">
    <location>
        <begin position="113"/>
        <end position="208"/>
    </location>
</feature>
<name>A0A5C4MT12_9RHOB</name>
<feature type="compositionally biased region" description="Polar residues" evidence="3">
    <location>
        <begin position="17"/>
        <end position="33"/>
    </location>
</feature>
<feature type="region of interest" description="Disordered" evidence="3">
    <location>
        <begin position="1"/>
        <end position="33"/>
    </location>
</feature>
<accession>A0A5C4MT12</accession>
<evidence type="ECO:0000313" key="5">
    <source>
        <dbReference type="EMBL" id="TNC49162.1"/>
    </source>
</evidence>
<reference evidence="5 6" key="1">
    <citation type="submission" date="2019-06" db="EMBL/GenBank/DDBJ databases">
        <title>YIM 131921 draft genome.</title>
        <authorList>
            <person name="Jiang L."/>
        </authorList>
    </citation>
    <scope>NUCLEOTIDE SEQUENCE [LARGE SCALE GENOMIC DNA]</scope>
    <source>
        <strain evidence="5 6">YIM 131921</strain>
    </source>
</reference>
<dbReference type="Proteomes" id="UP000305887">
    <property type="component" value="Unassembled WGS sequence"/>
</dbReference>